<dbReference type="Pfam" id="PF14328">
    <property type="entry name" value="DUF4385"/>
    <property type="match status" value="1"/>
</dbReference>
<feature type="compositionally biased region" description="Basic and acidic residues" evidence="1">
    <location>
        <begin position="207"/>
        <end position="238"/>
    </location>
</feature>
<dbReference type="AlphaFoldDB" id="A0A1Y6LWH0"/>
<accession>A0A1Y6LWH0</accession>
<dbReference type="EMBL" id="LT882684">
    <property type="protein sequence ID" value="SMY27768.1"/>
    <property type="molecule type" value="Genomic_DNA"/>
</dbReference>
<feature type="region of interest" description="Disordered" evidence="1">
    <location>
        <begin position="1"/>
        <end position="50"/>
    </location>
</feature>
<dbReference type="Proteomes" id="UP000215453">
    <property type="component" value="Chromosome 9"/>
</dbReference>
<evidence type="ECO:0000313" key="2">
    <source>
        <dbReference type="EMBL" id="SMY27768.1"/>
    </source>
</evidence>
<organism evidence="2 3">
    <name type="scientific">Zymoseptoria tritici ST99CH_1A5</name>
    <dbReference type="NCBI Taxonomy" id="1276529"/>
    <lineage>
        <taxon>Eukaryota</taxon>
        <taxon>Fungi</taxon>
        <taxon>Dikarya</taxon>
        <taxon>Ascomycota</taxon>
        <taxon>Pezizomycotina</taxon>
        <taxon>Dothideomycetes</taxon>
        <taxon>Dothideomycetidae</taxon>
        <taxon>Mycosphaerellales</taxon>
        <taxon>Mycosphaerellaceae</taxon>
        <taxon>Zymoseptoria</taxon>
    </lineage>
</organism>
<protein>
    <recommendedName>
        <fullName evidence="4">DUF4385 domain-containing protein</fullName>
    </recommendedName>
</protein>
<feature type="region of interest" description="Disordered" evidence="1">
    <location>
        <begin position="207"/>
        <end position="244"/>
    </location>
</feature>
<proteinExistence type="predicted"/>
<gene>
    <name evidence="2" type="ORF">ZT1A5_G9213</name>
</gene>
<feature type="compositionally biased region" description="Low complexity" evidence="1">
    <location>
        <begin position="37"/>
        <end position="46"/>
    </location>
</feature>
<name>A0A1Y6LWH0_ZYMTR</name>
<evidence type="ECO:0000313" key="3">
    <source>
        <dbReference type="Proteomes" id="UP000215453"/>
    </source>
</evidence>
<evidence type="ECO:0000256" key="1">
    <source>
        <dbReference type="SAM" id="MobiDB-lite"/>
    </source>
</evidence>
<evidence type="ECO:0008006" key="4">
    <source>
        <dbReference type="Google" id="ProtNLM"/>
    </source>
</evidence>
<reference evidence="2 3" key="1">
    <citation type="submission" date="2016-10" db="EMBL/GenBank/DDBJ databases">
        <authorList>
            <person name="Varghese N."/>
        </authorList>
    </citation>
    <scope>NUCLEOTIDE SEQUENCE [LARGE SCALE GENOMIC DNA]</scope>
</reference>
<dbReference type="InterPro" id="IPR025494">
    <property type="entry name" value="DUF4385"/>
</dbReference>
<sequence length="244" mass="27521">MPPRTRGVTTPMTTRSTSSSPEPSKIDDSPIAKQKASPSPSNASSPPLFPTPALTSTSLRMSYAIARGEVGVLSFEPYKSILLPHWRFRTVLIAKESSQTLKSAFDHYVRSEDLVGADMARKFIQMGMTRARRYANYKGGRKYEKSEKELEAEGKVKADRVRKEKSAGHDGREEKAAASEVFKEVWRECIEDEGYVRLKEVWKKEKKEWEKGGGKVEEERQGGVKKEEKTAMKDGIKVEEDDDD</sequence>
<feature type="compositionally biased region" description="Low complexity" evidence="1">
    <location>
        <begin position="1"/>
        <end position="23"/>
    </location>
</feature>